<gene>
    <name evidence="2" type="ORF">A2531_00600</name>
</gene>
<dbReference type="SUPFAM" id="SSF101898">
    <property type="entry name" value="NHL repeat"/>
    <property type="match status" value="1"/>
</dbReference>
<proteinExistence type="predicted"/>
<name>A0A1F5TMZ1_9BACT</name>
<dbReference type="InterPro" id="IPR011042">
    <property type="entry name" value="6-blade_b-propeller_TolB-like"/>
</dbReference>
<dbReference type="Proteomes" id="UP000177579">
    <property type="component" value="Unassembled WGS sequence"/>
</dbReference>
<dbReference type="AlphaFoldDB" id="A0A1F5TMZ1"/>
<feature type="transmembrane region" description="Helical" evidence="1">
    <location>
        <begin position="322"/>
        <end position="341"/>
    </location>
</feature>
<comment type="caution">
    <text evidence="2">The sequence shown here is derived from an EMBL/GenBank/DDBJ whole genome shotgun (WGS) entry which is preliminary data.</text>
</comment>
<dbReference type="EMBL" id="MFGO01000031">
    <property type="protein sequence ID" value="OGF40335.1"/>
    <property type="molecule type" value="Genomic_DNA"/>
</dbReference>
<dbReference type="Gene3D" id="2.120.10.30">
    <property type="entry name" value="TolB, C-terminal domain"/>
    <property type="match status" value="1"/>
</dbReference>
<protein>
    <submittedName>
        <fullName evidence="2">Uncharacterized protein</fullName>
    </submittedName>
</protein>
<keyword evidence="1" id="KW-0812">Transmembrane</keyword>
<evidence type="ECO:0000256" key="1">
    <source>
        <dbReference type="SAM" id="Phobius"/>
    </source>
</evidence>
<accession>A0A1F5TMZ1</accession>
<keyword evidence="1" id="KW-1133">Transmembrane helix</keyword>
<organism evidence="2 3">
    <name type="scientific">Candidatus Falkowbacteria bacterium RIFOXYD2_FULL_34_120</name>
    <dbReference type="NCBI Taxonomy" id="1798007"/>
    <lineage>
        <taxon>Bacteria</taxon>
        <taxon>Candidatus Falkowiibacteriota</taxon>
    </lineage>
</organism>
<feature type="transmembrane region" description="Helical" evidence="1">
    <location>
        <begin position="384"/>
        <end position="401"/>
    </location>
</feature>
<reference evidence="2 3" key="1">
    <citation type="journal article" date="2016" name="Nat. Commun.">
        <title>Thousands of microbial genomes shed light on interconnected biogeochemical processes in an aquifer system.</title>
        <authorList>
            <person name="Anantharaman K."/>
            <person name="Brown C.T."/>
            <person name="Hug L.A."/>
            <person name="Sharon I."/>
            <person name="Castelle C.J."/>
            <person name="Probst A.J."/>
            <person name="Thomas B.C."/>
            <person name="Singh A."/>
            <person name="Wilkins M.J."/>
            <person name="Karaoz U."/>
            <person name="Brodie E.L."/>
            <person name="Williams K.H."/>
            <person name="Hubbard S.S."/>
            <person name="Banfield J.F."/>
        </authorList>
    </citation>
    <scope>NUCLEOTIDE SEQUENCE [LARGE SCALE GENOMIC DNA]</scope>
</reference>
<evidence type="ECO:0000313" key="3">
    <source>
        <dbReference type="Proteomes" id="UP000177579"/>
    </source>
</evidence>
<evidence type="ECO:0000313" key="2">
    <source>
        <dbReference type="EMBL" id="OGF40335.1"/>
    </source>
</evidence>
<keyword evidence="1" id="KW-0472">Membrane</keyword>
<sequence length="751" mass="85950">MNHKLAQLSLSTSNKAGSTGDIFVAQPDSTKESLAGKLFIIVEINSTKIEGLKIINFLIDNINHNYYQNEKIILRERISTLTVEHIFEAALAKINKNFSEYTRNEKTDIKLKDINITVGIIHENEIYFTNNGKNKIFLIYKSKVQETNEKEYQISEIGKQNENDKNQSASQKLFSNVISGKIPPNGFFLFTNEALPEYIGSNQLIKIITTLPPQGAAEQIKQTLLKINSYVSFSAIIIQSMLGKKTESPVLPKTESAQKSINTLNRTEEQTENLLTPSGVINIGKWLKFPLQLFNRVPKNQNVIIKDKIFSKKRTFTKTKKVINAIKNFFIYTFGFLIFLTKNITNKEKLSGIIKNFNQNGGRIKLWIINLIYGIVGLNKKSKIFLILSLIFLILFIFNLSRIKIGQNKQEEKEKYNQLTSLIEQKQNQAEANLLYNNEGGAKKLFDEIDRLINEFPNETEEQQKKHNEFREKFDSQMEKIRKITKIENPEIVANLKNLTSAANPKNIILTKGLNKIFSGDSVQKSVYMLDIASKIITTITNLEYPIETLETAAIYDNDIYYLNNSNIVKLDTEKEQLKTMDIALSGKKTVAMSTYNNRLYCLSPENNQIYRYKNNGSVFNEQYAWILEKTDLNSAVDLSIDGYIYVLKNNGEIIKLLKGQISATLNANSIVDPPMENVTKLFVSPELKYIYVLEPINRRLILFDKTGKFLMQYLLPNASDLKDFAVDEKNKIIYFLDNASIYKIGATHFE</sequence>